<evidence type="ECO:0000313" key="4">
    <source>
        <dbReference type="EMBL" id="OWP06665.1"/>
    </source>
</evidence>
<dbReference type="PANTHER" id="PTHR31616:SF0">
    <property type="entry name" value="GLUCAN 1,4-ALPHA-GLUCOSIDASE"/>
    <property type="match status" value="1"/>
</dbReference>
<organism evidence="4 5">
    <name type="scientific">Diplocarpon coronariae</name>
    <dbReference type="NCBI Taxonomy" id="2795749"/>
    <lineage>
        <taxon>Eukaryota</taxon>
        <taxon>Fungi</taxon>
        <taxon>Dikarya</taxon>
        <taxon>Ascomycota</taxon>
        <taxon>Pezizomycotina</taxon>
        <taxon>Leotiomycetes</taxon>
        <taxon>Helotiales</taxon>
        <taxon>Drepanopezizaceae</taxon>
        <taxon>Diplocarpon</taxon>
    </lineage>
</organism>
<dbReference type="InterPro" id="IPR011613">
    <property type="entry name" value="GH15-like"/>
</dbReference>
<accession>A0A218ZHB9</accession>
<feature type="compositionally biased region" description="Basic and acidic residues" evidence="1">
    <location>
        <begin position="69"/>
        <end position="80"/>
    </location>
</feature>
<dbReference type="OrthoDB" id="406733at2759"/>
<evidence type="ECO:0000313" key="5">
    <source>
        <dbReference type="Proteomes" id="UP000242519"/>
    </source>
</evidence>
<dbReference type="Pfam" id="PF00723">
    <property type="entry name" value="Glyco_hydro_15"/>
    <property type="match status" value="1"/>
</dbReference>
<dbReference type="Pfam" id="PF19291">
    <property type="entry name" value="TREH_N"/>
    <property type="match status" value="1"/>
</dbReference>
<comment type="caution">
    <text evidence="4">The sequence shown here is derived from an EMBL/GenBank/DDBJ whole genome shotgun (WGS) entry which is preliminary data.</text>
</comment>
<dbReference type="InterPro" id="IPR008928">
    <property type="entry name" value="6-hairpin_glycosidase_sf"/>
</dbReference>
<dbReference type="GO" id="GO:0004553">
    <property type="term" value="F:hydrolase activity, hydrolyzing O-glycosyl compounds"/>
    <property type="evidence" value="ECO:0007669"/>
    <property type="project" value="TreeGrafter"/>
</dbReference>
<dbReference type="Proteomes" id="UP000242519">
    <property type="component" value="Unassembled WGS sequence"/>
</dbReference>
<feature type="compositionally biased region" description="Basic residues" evidence="1">
    <location>
        <begin position="40"/>
        <end position="51"/>
    </location>
</feature>
<feature type="compositionally biased region" description="Low complexity" evidence="1">
    <location>
        <begin position="52"/>
        <end position="61"/>
    </location>
</feature>
<feature type="region of interest" description="Disordered" evidence="1">
    <location>
        <begin position="31"/>
        <end position="136"/>
    </location>
</feature>
<proteinExistence type="predicted"/>
<dbReference type="InterPro" id="IPR045582">
    <property type="entry name" value="Trehalase-like_N"/>
</dbReference>
<protein>
    <submittedName>
        <fullName evidence="4">Uncharacterized protein</fullName>
    </submittedName>
</protein>
<sequence>MSLFYTGSSACISHAPRKKFWRRIRKSFEIHGRETESPRRTRAPRPPRARPPRATITTTTPVVQAEPAENSREPCVRHAEQAATASATRDGCRPSRTKTADELEATEQPTKKSRGKAAQLPHKATKESEKNIPFPTYVSPTSAATARHRACRTINPTAAIIVEGEDTKRIIITCIAPASKLEFSGSLLERHIFAVKSTAYQACIVNNTQADAASIPPPTPPATLSLPHHPVYIVPAYANATASCTDCSCTCANPLPESPNAPGQAAGRVGHLRPAVLAATPLATPQEDGLSSTDTSDSAATFDSTASSDSSAQHTAFAGYVTSPTTGPPSAANPSVFGSSAQETTATGFLPRIMGPPAAVQTSRRNTTGYLPIEHYGLIGNMRTCALVGIDGSVDFMCWPDFDSPSVFCRLLDKDKGGYFAVSPPADKLYTTKQQYLPSSNILQTRYIHEDGVVDLVDFFPRPRNTVVVTKTAKQMPFREGVQVQDELKKWLVRRVECIRGKVELDVEIFPAFNYARDEHTTEILLPEHPPGCPDSKTVTFSSKNLKLQLDVTIDHGEDDAESCPAVTFRKVTKRGMLGAGIVAHINLVEGQAISFVLRENIPNHVTRDVTTEVLDRQQHDTQTFWYNWISRSSYKGRWREVVSRSLLILKLLTFEPTGAIIAAPTFSIPEDIGGVRNWDYRFCWVRDSSFTIYILLRMGFTEEADAYMEFISERFRKSRSSEGALPIMFTIRGETEIPEIEHFSGYCGSKPVRIGNGAAFHQQFDIYGELLDGIYLYNKYGKPLTWEQWVAVREILDYVATIWKDPDMSIWEVRSRKQNYTYSKVMLWVAFDRGLRLAEKRCLPCPSRSKWLAIRDEIYEEIMSKGYSQKIRCFVQSYESGDHLDSSILIAPLVFFISPNDPRFLRTMDRILLSPEKGGLTSTGLVYRYDTEHVEDGVGGREGAFSMCTFWLVEAMTRAGVYDPKYLPRAVNIFENMLSFSNHLGMYSEEISRSGEQLGNTPQAFSHLALISAAFNLDRATDYKR</sequence>
<dbReference type="PANTHER" id="PTHR31616">
    <property type="entry name" value="TREHALASE"/>
    <property type="match status" value="1"/>
</dbReference>
<dbReference type="InParanoid" id="A0A218ZHB9"/>
<feature type="domain" description="GH15-like" evidence="2">
    <location>
        <begin position="640"/>
        <end position="1015"/>
    </location>
</feature>
<reference evidence="4 5" key="1">
    <citation type="submission" date="2017-04" db="EMBL/GenBank/DDBJ databases">
        <title>Draft genome sequence of Marssonina coronaria NL1: causal agent of apple blotch.</title>
        <authorList>
            <person name="Cheng Q."/>
        </authorList>
    </citation>
    <scope>NUCLEOTIDE SEQUENCE [LARGE SCALE GENOMIC DNA]</scope>
    <source>
        <strain evidence="4 5">NL1</strain>
    </source>
</reference>
<evidence type="ECO:0000259" key="2">
    <source>
        <dbReference type="Pfam" id="PF00723"/>
    </source>
</evidence>
<name>A0A218ZHB9_9HELO</name>
<dbReference type="InterPro" id="IPR012341">
    <property type="entry name" value="6hp_glycosidase-like_sf"/>
</dbReference>
<dbReference type="SUPFAM" id="SSF48208">
    <property type="entry name" value="Six-hairpin glycosidases"/>
    <property type="match status" value="1"/>
</dbReference>
<dbReference type="Gene3D" id="1.50.10.10">
    <property type="match status" value="1"/>
</dbReference>
<evidence type="ECO:0000259" key="3">
    <source>
        <dbReference type="Pfam" id="PF19291"/>
    </source>
</evidence>
<keyword evidence="5" id="KW-1185">Reference proteome</keyword>
<feature type="region of interest" description="Disordered" evidence="1">
    <location>
        <begin position="319"/>
        <end position="338"/>
    </location>
</feature>
<dbReference type="EMBL" id="MZNU01000038">
    <property type="protein sequence ID" value="OWP06665.1"/>
    <property type="molecule type" value="Genomic_DNA"/>
</dbReference>
<dbReference type="GO" id="GO:0005975">
    <property type="term" value="P:carbohydrate metabolic process"/>
    <property type="evidence" value="ECO:0007669"/>
    <property type="project" value="InterPro"/>
</dbReference>
<feature type="domain" description="Trehalase-like N-terminal" evidence="3">
    <location>
        <begin position="372"/>
        <end position="456"/>
    </location>
</feature>
<dbReference type="AlphaFoldDB" id="A0A218ZHB9"/>
<evidence type="ECO:0000256" key="1">
    <source>
        <dbReference type="SAM" id="MobiDB-lite"/>
    </source>
</evidence>
<feature type="compositionally biased region" description="Basic and acidic residues" evidence="1">
    <location>
        <begin position="90"/>
        <end position="101"/>
    </location>
</feature>
<feature type="region of interest" description="Disordered" evidence="1">
    <location>
        <begin position="281"/>
        <end position="308"/>
    </location>
</feature>
<gene>
    <name evidence="4" type="ORF">B2J93_5144</name>
</gene>